<dbReference type="OrthoDB" id="273166at2"/>
<reference evidence="1 2" key="1">
    <citation type="submission" date="2018-01" db="EMBL/GenBank/DDBJ databases">
        <title>G. obscuriglobus.</title>
        <authorList>
            <person name="Franke J."/>
            <person name="Blomberg W."/>
            <person name="Selmecki A."/>
        </authorList>
    </citation>
    <scope>NUCLEOTIDE SEQUENCE [LARGE SCALE GENOMIC DNA]</scope>
    <source>
        <strain evidence="1 2">DSM 5831</strain>
    </source>
</reference>
<name>A0A2Z3GYP1_9BACT</name>
<accession>A0A2Z3GYP1</accession>
<organism evidence="1 2">
    <name type="scientific">Gemmata obscuriglobus</name>
    <dbReference type="NCBI Taxonomy" id="114"/>
    <lineage>
        <taxon>Bacteria</taxon>
        <taxon>Pseudomonadati</taxon>
        <taxon>Planctomycetota</taxon>
        <taxon>Planctomycetia</taxon>
        <taxon>Gemmatales</taxon>
        <taxon>Gemmataceae</taxon>
        <taxon>Gemmata</taxon>
    </lineage>
</organism>
<dbReference type="Proteomes" id="UP000245802">
    <property type="component" value="Chromosome"/>
</dbReference>
<evidence type="ECO:0000313" key="2">
    <source>
        <dbReference type="Proteomes" id="UP000245802"/>
    </source>
</evidence>
<protein>
    <submittedName>
        <fullName evidence="1">Uncharacterized protein</fullName>
    </submittedName>
</protein>
<dbReference type="RefSeq" id="WP_010037786.1">
    <property type="nucleotide sequence ID" value="NZ_CP025958.1"/>
</dbReference>
<proteinExistence type="predicted"/>
<sequence length="143" mass="16369">MDELPDHLRRYPTCAGRDALAARLGLTMDPFSQDWEWEVADPARFDGWLAVYRDEPLSDDERFSLAEMLIQCVDDMVPSYGPPAEVEELAQWQAVAALLRARPRLHASRIAYWSVFGHDEPEEQFRVSVPMRRVWAAVQPALG</sequence>
<gene>
    <name evidence="1" type="ORF">C1280_19100</name>
</gene>
<evidence type="ECO:0000313" key="1">
    <source>
        <dbReference type="EMBL" id="AWM38883.1"/>
    </source>
</evidence>
<keyword evidence="2" id="KW-1185">Reference proteome</keyword>
<dbReference type="EMBL" id="CP025958">
    <property type="protein sequence ID" value="AWM38883.1"/>
    <property type="molecule type" value="Genomic_DNA"/>
</dbReference>
<dbReference type="KEGG" id="gog:C1280_19100"/>
<dbReference type="AlphaFoldDB" id="A0A2Z3GYP1"/>